<dbReference type="InterPro" id="IPR006259">
    <property type="entry name" value="Adenyl_kin_sub"/>
</dbReference>
<dbReference type="GO" id="GO:0044209">
    <property type="term" value="P:AMP salvage"/>
    <property type="evidence" value="ECO:0007669"/>
    <property type="project" value="UniProtKB-UniRule"/>
</dbReference>
<dbReference type="Pfam" id="PF00406">
    <property type="entry name" value="ADK"/>
    <property type="match status" value="1"/>
</dbReference>
<dbReference type="EC" id="2.7.4.3" evidence="5 7"/>
<feature type="binding site" evidence="5">
    <location>
        <begin position="57"/>
        <end position="59"/>
    </location>
    <ligand>
        <name>AMP</name>
        <dbReference type="ChEBI" id="CHEBI:456215"/>
    </ligand>
</feature>
<evidence type="ECO:0000256" key="4">
    <source>
        <dbReference type="ARBA" id="ARBA00022777"/>
    </source>
</evidence>
<feature type="binding site" evidence="5">
    <location>
        <begin position="10"/>
        <end position="15"/>
    </location>
    <ligand>
        <name>ATP</name>
        <dbReference type="ChEBI" id="CHEBI:30616"/>
    </ligand>
</feature>
<dbReference type="GO" id="GO:0005524">
    <property type="term" value="F:ATP binding"/>
    <property type="evidence" value="ECO:0007669"/>
    <property type="project" value="UniProtKB-UniRule"/>
</dbReference>
<feature type="region of interest" description="NMP" evidence="5">
    <location>
        <begin position="30"/>
        <end position="59"/>
    </location>
</feature>
<dbReference type="GO" id="GO:0004017">
    <property type="term" value="F:AMP kinase activity"/>
    <property type="evidence" value="ECO:0007669"/>
    <property type="project" value="UniProtKB-UniRule"/>
</dbReference>
<comment type="subcellular location">
    <subcellularLocation>
        <location evidence="5 7">Cytoplasm</location>
    </subcellularLocation>
</comment>
<dbReference type="NCBIfam" id="NF011100">
    <property type="entry name" value="PRK14527.1"/>
    <property type="match status" value="1"/>
</dbReference>
<evidence type="ECO:0000256" key="5">
    <source>
        <dbReference type="HAMAP-Rule" id="MF_00235"/>
    </source>
</evidence>
<dbReference type="NCBIfam" id="NF011105">
    <property type="entry name" value="PRK14532.1"/>
    <property type="match status" value="1"/>
</dbReference>
<feature type="binding site" evidence="5">
    <location>
        <position position="127"/>
    </location>
    <ligand>
        <name>ATP</name>
        <dbReference type="ChEBI" id="CHEBI:30616"/>
    </ligand>
</feature>
<comment type="pathway">
    <text evidence="5">Purine metabolism; AMP biosynthesis via salvage pathway; AMP from ADP: step 1/1.</text>
</comment>
<evidence type="ECO:0000256" key="3">
    <source>
        <dbReference type="ARBA" id="ARBA00022741"/>
    </source>
</evidence>
<dbReference type="Gene3D" id="3.40.50.300">
    <property type="entry name" value="P-loop containing nucleotide triphosphate hydrolases"/>
    <property type="match status" value="1"/>
</dbReference>
<comment type="similarity">
    <text evidence="5 6">Belongs to the adenylate kinase family.</text>
</comment>
<evidence type="ECO:0000256" key="6">
    <source>
        <dbReference type="RuleBase" id="RU003330"/>
    </source>
</evidence>
<dbReference type="InterPro" id="IPR000850">
    <property type="entry name" value="Adenylat/UMP-CMP_kin"/>
</dbReference>
<evidence type="ECO:0000256" key="1">
    <source>
        <dbReference type="ARBA" id="ARBA00022679"/>
    </source>
</evidence>
<feature type="binding site" evidence="5">
    <location>
        <position position="131"/>
    </location>
    <ligand>
        <name>AMP</name>
        <dbReference type="ChEBI" id="CHEBI:456215"/>
    </ligand>
</feature>
<feature type="binding site" evidence="5">
    <location>
        <position position="142"/>
    </location>
    <ligand>
        <name>AMP</name>
        <dbReference type="ChEBI" id="CHEBI:456215"/>
    </ligand>
</feature>
<evidence type="ECO:0000256" key="2">
    <source>
        <dbReference type="ARBA" id="ARBA00022727"/>
    </source>
</evidence>
<feature type="binding site" evidence="5">
    <location>
        <position position="170"/>
    </location>
    <ligand>
        <name>ATP</name>
        <dbReference type="ChEBI" id="CHEBI:30616"/>
    </ligand>
</feature>
<feature type="binding site" evidence="5">
    <location>
        <position position="92"/>
    </location>
    <ligand>
        <name>AMP</name>
        <dbReference type="ChEBI" id="CHEBI:456215"/>
    </ligand>
</feature>
<dbReference type="AlphaFoldDB" id="A0A521CVS5"/>
<feature type="binding site" evidence="5">
    <location>
        <position position="36"/>
    </location>
    <ligand>
        <name>AMP</name>
        <dbReference type="ChEBI" id="CHEBI:456215"/>
    </ligand>
</feature>
<sequence>MNIILFGPPGAGKGTQAKLLQDEYSIPHLSTGDIFRSAIKNKTPLGVKVKSILDAGELVPDQTVVDLVADELNKEKYQEGYILDGFPRTVVQAEAFDDFLEKNDDNLDAFISLTVPEEELIKRILSRGEGRSDDTEEKIKTRLEVYREETKPVLDHYEEQDKVREINGQGSIDEIFNRIKAVLD</sequence>
<dbReference type="CDD" id="cd01428">
    <property type="entry name" value="ADK"/>
    <property type="match status" value="1"/>
</dbReference>
<keyword evidence="4 5" id="KW-0418">Kinase</keyword>
<evidence type="ECO:0000313" key="8">
    <source>
        <dbReference type="EMBL" id="SMO63528.1"/>
    </source>
</evidence>
<dbReference type="NCBIfam" id="NF011104">
    <property type="entry name" value="PRK14531.1"/>
    <property type="match status" value="1"/>
</dbReference>
<gene>
    <name evidence="5" type="primary">adk</name>
    <name evidence="8" type="ORF">SAMN06265219_106140</name>
</gene>
<accession>A0A521CVS5</accession>
<reference evidence="8 9" key="1">
    <citation type="submission" date="2017-05" db="EMBL/GenBank/DDBJ databases">
        <authorList>
            <person name="Varghese N."/>
            <person name="Submissions S."/>
        </authorList>
    </citation>
    <scope>NUCLEOTIDE SEQUENCE [LARGE SCALE GENOMIC DNA]</scope>
    <source>
        <strain evidence="8 9">DSM 21985</strain>
    </source>
</reference>
<keyword evidence="5" id="KW-0963">Cytoplasm</keyword>
<dbReference type="PROSITE" id="PS00113">
    <property type="entry name" value="ADENYLATE_KINASE"/>
    <property type="match status" value="1"/>
</dbReference>
<dbReference type="GO" id="GO:0005737">
    <property type="term" value="C:cytoplasm"/>
    <property type="evidence" value="ECO:0007669"/>
    <property type="project" value="UniProtKB-SubCell"/>
</dbReference>
<protein>
    <recommendedName>
        <fullName evidence="5 7">Adenylate kinase</fullName>
        <shortName evidence="5">AK</shortName>
        <ecNumber evidence="5 7">2.7.4.3</ecNumber>
    </recommendedName>
    <alternativeName>
        <fullName evidence="5">ATP-AMP transphosphorylase</fullName>
    </alternativeName>
    <alternativeName>
        <fullName evidence="5">ATP:AMP phosphotransferase</fullName>
    </alternativeName>
    <alternativeName>
        <fullName evidence="5">Adenylate monophosphate kinase</fullName>
    </alternativeName>
</protein>
<dbReference type="NCBIfam" id="NF001381">
    <property type="entry name" value="PRK00279.1-3"/>
    <property type="match status" value="1"/>
</dbReference>
<organism evidence="8 9">
    <name type="scientific">Gracilimonas mengyeensis</name>
    <dbReference type="NCBI Taxonomy" id="1302730"/>
    <lineage>
        <taxon>Bacteria</taxon>
        <taxon>Pseudomonadati</taxon>
        <taxon>Balneolota</taxon>
        <taxon>Balneolia</taxon>
        <taxon>Balneolales</taxon>
        <taxon>Balneolaceae</taxon>
        <taxon>Gracilimonas</taxon>
    </lineage>
</organism>
<dbReference type="EMBL" id="FXTP01000006">
    <property type="protein sequence ID" value="SMO63528.1"/>
    <property type="molecule type" value="Genomic_DNA"/>
</dbReference>
<proteinExistence type="inferred from homology"/>
<keyword evidence="2 5" id="KW-0545">Nucleotide biosynthesis</keyword>
<keyword evidence="3 5" id="KW-0547">Nucleotide-binding</keyword>
<keyword evidence="1 5" id="KW-0808">Transferase</keyword>
<comment type="function">
    <text evidence="5">Catalyzes the reversible transfer of the terminal phosphate group between ATP and AMP. Plays an important role in cellular energy homeostasis and in adenine nucleotide metabolism.</text>
</comment>
<evidence type="ECO:0000313" key="9">
    <source>
        <dbReference type="Proteomes" id="UP000317557"/>
    </source>
</evidence>
<feature type="binding site" evidence="5">
    <location>
        <begin position="85"/>
        <end position="88"/>
    </location>
    <ligand>
        <name>AMP</name>
        <dbReference type="ChEBI" id="CHEBI:456215"/>
    </ligand>
</feature>
<comment type="subunit">
    <text evidence="5 7">Monomer.</text>
</comment>
<dbReference type="UniPathway" id="UPA00588">
    <property type="reaction ID" value="UER00649"/>
</dbReference>
<dbReference type="PANTHER" id="PTHR23359">
    <property type="entry name" value="NUCLEOTIDE KINASE"/>
    <property type="match status" value="1"/>
</dbReference>
<dbReference type="RefSeq" id="WP_142454166.1">
    <property type="nucleotide sequence ID" value="NZ_FXTP01000006.1"/>
</dbReference>
<feature type="binding site" evidence="5">
    <location>
        <position position="31"/>
    </location>
    <ligand>
        <name>AMP</name>
        <dbReference type="ChEBI" id="CHEBI:456215"/>
    </ligand>
</feature>
<dbReference type="PRINTS" id="PR00094">
    <property type="entry name" value="ADENYLTKNASE"/>
</dbReference>
<dbReference type="InterPro" id="IPR033690">
    <property type="entry name" value="Adenylat_kinase_CS"/>
</dbReference>
<dbReference type="HAMAP" id="MF_00235">
    <property type="entry name" value="Adenylate_kinase_Adk"/>
    <property type="match status" value="1"/>
</dbReference>
<dbReference type="OrthoDB" id="9805030at2"/>
<comment type="caution">
    <text evidence="5">Lacks conserved residue(s) required for the propagation of feature annotation.</text>
</comment>
<comment type="domain">
    <text evidence="5">Consists of three domains, a large central CORE domain and two small peripheral domains, NMPbind and LID, which undergo movements during catalysis. The LID domain closes over the site of phosphoryl transfer upon ATP binding. Assembling and dissambling the active center during each catalytic cycle provides an effective means to prevent ATP hydrolysis.</text>
</comment>
<comment type="catalytic activity">
    <reaction evidence="5 7">
        <text>AMP + ATP = 2 ADP</text>
        <dbReference type="Rhea" id="RHEA:12973"/>
        <dbReference type="ChEBI" id="CHEBI:30616"/>
        <dbReference type="ChEBI" id="CHEBI:456215"/>
        <dbReference type="ChEBI" id="CHEBI:456216"/>
        <dbReference type="EC" id="2.7.4.3"/>
    </reaction>
</comment>
<dbReference type="InterPro" id="IPR027417">
    <property type="entry name" value="P-loop_NTPase"/>
</dbReference>
<evidence type="ECO:0000256" key="7">
    <source>
        <dbReference type="RuleBase" id="RU003331"/>
    </source>
</evidence>
<keyword evidence="9" id="KW-1185">Reference proteome</keyword>
<dbReference type="SUPFAM" id="SSF52540">
    <property type="entry name" value="P-loop containing nucleoside triphosphate hydrolases"/>
    <property type="match status" value="1"/>
</dbReference>
<dbReference type="NCBIfam" id="NF011101">
    <property type="entry name" value="PRK14528.1"/>
    <property type="match status" value="1"/>
</dbReference>
<keyword evidence="5 7" id="KW-0067">ATP-binding</keyword>
<dbReference type="NCBIfam" id="TIGR01351">
    <property type="entry name" value="adk"/>
    <property type="match status" value="1"/>
</dbReference>
<dbReference type="Proteomes" id="UP000317557">
    <property type="component" value="Unassembled WGS sequence"/>
</dbReference>
<name>A0A521CVS5_9BACT</name>